<sequence length="451" mass="50606">MMAVGKQTGLSHKYSTIFTGSSRFQLRYGNCLHELSVLSVYELQIPGSAAILTPSGILNGPVLSQRHVILQNENCSLGTTRHQESMNRYPFAARPTSDNLVSLVRPRAPAGRYHANVVGTATPFEEAAISPCDTHATAKNPLVDHPLLHDELRAKGEASNALLSLTGRSSNRPTMALKDMNQSPARLMETHKRKREVANKSRRREQCRANQARYRDKQRNAQVQLKRKELDTLKRRYRDLASRERSNQSPWSIVAEVFRLLETSFHSPWRVASMQEMKNHSEIRQVLAILERSFAHDAAMGELRGADELMEQLLLFSQYFGKPHLKLQRIESVAPGVMAARAKLSITVTEFTLRHAFPHLEEPASGDDHVLLYQRLLGQRLECNCSLNFLFDEDSDRVVRLEINIDLASTLLDVLGSLTDVSNVLEHARVSSECVIGGVFGNCRSSDCTSL</sequence>
<dbReference type="AlphaFoldDB" id="A0A833S690"/>
<evidence type="ECO:0000313" key="2">
    <source>
        <dbReference type="EMBL" id="KAF4034201.1"/>
    </source>
</evidence>
<accession>A0A833S690</accession>
<protein>
    <recommendedName>
        <fullName evidence="5">Bzip transcription factor</fullName>
    </recommendedName>
</protein>
<feature type="compositionally biased region" description="Basic and acidic residues" evidence="1">
    <location>
        <begin position="196"/>
        <end position="219"/>
    </location>
</feature>
<dbReference type="Proteomes" id="UP000704712">
    <property type="component" value="Unassembled WGS sequence"/>
</dbReference>
<organism evidence="2 4">
    <name type="scientific">Phytophthora infestans</name>
    <name type="common">Potato late blight agent</name>
    <name type="synonym">Botrytis infestans</name>
    <dbReference type="NCBI Taxonomy" id="4787"/>
    <lineage>
        <taxon>Eukaryota</taxon>
        <taxon>Sar</taxon>
        <taxon>Stramenopiles</taxon>
        <taxon>Oomycota</taxon>
        <taxon>Peronosporomycetes</taxon>
        <taxon>Peronosporales</taxon>
        <taxon>Peronosporaceae</taxon>
        <taxon>Phytophthora</taxon>
    </lineage>
</organism>
<evidence type="ECO:0000256" key="1">
    <source>
        <dbReference type="SAM" id="MobiDB-lite"/>
    </source>
</evidence>
<dbReference type="EMBL" id="WSZM01000380">
    <property type="protein sequence ID" value="KAF4034201.1"/>
    <property type="molecule type" value="Genomic_DNA"/>
</dbReference>
<evidence type="ECO:0000313" key="3">
    <source>
        <dbReference type="EMBL" id="KAF4137485.1"/>
    </source>
</evidence>
<proteinExistence type="predicted"/>
<reference evidence="2" key="1">
    <citation type="submission" date="2020-04" db="EMBL/GenBank/DDBJ databases">
        <title>Hybrid Assembly of Korean Phytophthora infestans isolates.</title>
        <authorList>
            <person name="Prokchorchik M."/>
            <person name="Lee Y."/>
            <person name="Seo J."/>
            <person name="Cho J.-H."/>
            <person name="Park Y.-E."/>
            <person name="Jang D.-C."/>
            <person name="Im J.-S."/>
            <person name="Choi J.-G."/>
            <person name="Park H.-J."/>
            <person name="Lee G.-B."/>
            <person name="Lee Y.-G."/>
            <person name="Hong S.-Y."/>
            <person name="Cho K."/>
            <person name="Sohn K.H."/>
        </authorList>
    </citation>
    <scope>NUCLEOTIDE SEQUENCE</scope>
    <source>
        <strain evidence="2">KR_1_A1</strain>
        <strain evidence="3">KR_2_A2</strain>
    </source>
</reference>
<comment type="caution">
    <text evidence="2">The sequence shown here is derived from an EMBL/GenBank/DDBJ whole genome shotgun (WGS) entry which is preliminary data.</text>
</comment>
<feature type="region of interest" description="Disordered" evidence="1">
    <location>
        <begin position="191"/>
        <end position="222"/>
    </location>
</feature>
<evidence type="ECO:0000313" key="4">
    <source>
        <dbReference type="Proteomes" id="UP000602510"/>
    </source>
</evidence>
<dbReference type="Proteomes" id="UP000602510">
    <property type="component" value="Unassembled WGS sequence"/>
</dbReference>
<keyword evidence="4" id="KW-1185">Reference proteome</keyword>
<evidence type="ECO:0008006" key="5">
    <source>
        <dbReference type="Google" id="ProtNLM"/>
    </source>
</evidence>
<gene>
    <name evidence="2" type="ORF">GN244_ATG13843</name>
    <name evidence="3" type="ORF">GN958_ATG13329</name>
</gene>
<name>A0A833S690_PHYIN</name>
<dbReference type="EMBL" id="JAACNO010001795">
    <property type="protein sequence ID" value="KAF4137485.1"/>
    <property type="molecule type" value="Genomic_DNA"/>
</dbReference>